<proteinExistence type="predicted"/>
<feature type="region of interest" description="Disordered" evidence="1">
    <location>
        <begin position="162"/>
        <end position="190"/>
    </location>
</feature>
<dbReference type="InterPro" id="IPR036390">
    <property type="entry name" value="WH_DNA-bd_sf"/>
</dbReference>
<evidence type="ECO:0000256" key="1">
    <source>
        <dbReference type="SAM" id="MobiDB-lite"/>
    </source>
</evidence>
<name>A0ABT5WMT0_9SPHN</name>
<dbReference type="GO" id="GO:0003677">
    <property type="term" value="F:DNA binding"/>
    <property type="evidence" value="ECO:0007669"/>
    <property type="project" value="UniProtKB-KW"/>
</dbReference>
<sequence>MPSERLRQLAEQLLQFAETLPLEEVSVTPLAKRLEQRLRTADGISQEDLAECIKVAEQLYALRRFRDRLFGPAHRFGEAAWDILLDLFIMESRGKAIHVTSACIASAVPQSTALRCIRELERDGLIVRDLDANDARKSLLRLTDDGMRRMILALRGRFAAQGQDEPARDNPANGYGQGGDAMPPRIKVVR</sequence>
<dbReference type="InterPro" id="IPR036388">
    <property type="entry name" value="WH-like_DNA-bd_sf"/>
</dbReference>
<evidence type="ECO:0000313" key="3">
    <source>
        <dbReference type="Proteomes" id="UP001216253"/>
    </source>
</evidence>
<dbReference type="EMBL" id="JARESE010000015">
    <property type="protein sequence ID" value="MDE8651348.1"/>
    <property type="molecule type" value="Genomic_DNA"/>
</dbReference>
<organism evidence="2 3">
    <name type="scientific">Novosphingobium album</name>
    <name type="common">ex Liu et al. 2023</name>
    <dbReference type="NCBI Taxonomy" id="3031130"/>
    <lineage>
        <taxon>Bacteria</taxon>
        <taxon>Pseudomonadati</taxon>
        <taxon>Pseudomonadota</taxon>
        <taxon>Alphaproteobacteria</taxon>
        <taxon>Sphingomonadales</taxon>
        <taxon>Sphingomonadaceae</taxon>
        <taxon>Novosphingobium</taxon>
    </lineage>
</organism>
<dbReference type="SUPFAM" id="SSF46785">
    <property type="entry name" value="Winged helix' DNA-binding domain"/>
    <property type="match status" value="1"/>
</dbReference>
<dbReference type="RefSeq" id="WP_275227446.1">
    <property type="nucleotide sequence ID" value="NZ_JARESE010000015.1"/>
</dbReference>
<keyword evidence="2" id="KW-0238">DNA-binding</keyword>
<accession>A0ABT5WMT0</accession>
<gene>
    <name evidence="2" type="ORF">PYV00_06390</name>
</gene>
<evidence type="ECO:0000313" key="2">
    <source>
        <dbReference type="EMBL" id="MDE8651348.1"/>
    </source>
</evidence>
<dbReference type="Gene3D" id="1.10.10.10">
    <property type="entry name" value="Winged helix-like DNA-binding domain superfamily/Winged helix DNA-binding domain"/>
    <property type="match status" value="1"/>
</dbReference>
<dbReference type="Proteomes" id="UP001216253">
    <property type="component" value="Unassembled WGS sequence"/>
</dbReference>
<comment type="caution">
    <text evidence="2">The sequence shown here is derived from an EMBL/GenBank/DDBJ whole genome shotgun (WGS) entry which is preliminary data.</text>
</comment>
<protein>
    <submittedName>
        <fullName evidence="2">Winged helix DNA-binding protein</fullName>
    </submittedName>
</protein>
<keyword evidence="3" id="KW-1185">Reference proteome</keyword>
<reference evidence="2 3" key="1">
    <citation type="submission" date="2023-03" db="EMBL/GenBank/DDBJ databases">
        <title>NovoSphingobium album sp. nov. isolated from polycyclic aromatic hydrocarbons- and heavy-metal polluted soil.</title>
        <authorList>
            <person name="Liu Z."/>
            <person name="Wang K."/>
        </authorList>
    </citation>
    <scope>NUCLEOTIDE SEQUENCE [LARGE SCALE GENOMIC DNA]</scope>
    <source>
        <strain evidence="2 3">H3SJ31-1</strain>
    </source>
</reference>